<dbReference type="InterPro" id="IPR028357">
    <property type="entry name" value="UDPglc_DH_bac"/>
</dbReference>
<evidence type="ECO:0000259" key="4">
    <source>
        <dbReference type="SMART" id="SM00984"/>
    </source>
</evidence>
<comment type="caution">
    <text evidence="5">The sequence shown here is derived from an EMBL/GenBank/DDBJ whole genome shotgun (WGS) entry which is preliminary data.</text>
</comment>
<feature type="binding site" evidence="2">
    <location>
        <position position="21"/>
    </location>
    <ligand>
        <name>substrate</name>
    </ligand>
</feature>
<feature type="non-terminal residue" evidence="5">
    <location>
        <position position="1"/>
    </location>
</feature>
<dbReference type="PANTHER" id="PTHR43750">
    <property type="entry name" value="UDP-GLUCOSE 6-DEHYDROGENASE TUAD"/>
    <property type="match status" value="1"/>
</dbReference>
<evidence type="ECO:0000256" key="1">
    <source>
        <dbReference type="PIRSR" id="PIRSR500134-1"/>
    </source>
</evidence>
<dbReference type="EMBL" id="PFLI01000179">
    <property type="protein sequence ID" value="PIY71628.1"/>
    <property type="molecule type" value="Genomic_DNA"/>
</dbReference>
<name>A0A2M7QHX6_9BACT</name>
<proteinExistence type="predicted"/>
<dbReference type="SUPFAM" id="SSF48179">
    <property type="entry name" value="6-phosphogluconate dehydrogenase C-terminal domain-like"/>
    <property type="match status" value="1"/>
</dbReference>
<gene>
    <name evidence="5" type="ORF">COY87_05145</name>
</gene>
<feature type="binding site" evidence="2">
    <location>
        <position position="134"/>
    </location>
    <ligand>
        <name>substrate</name>
    </ligand>
</feature>
<dbReference type="PIRSF" id="PIRSF000124">
    <property type="entry name" value="UDPglc_GDPman_dh"/>
    <property type="match status" value="1"/>
</dbReference>
<sequence length="249" mass="28092">LHTPISGKKIITDLASAELIKYTSNSILAMKISFANLISFFCEKTGADVELVLNAVGLDKRIGRIFMDPGVGYGGSCFPKDVRALTNIGKNMDIDVSLLEAIETINNFTRINFLNKIIKNSKGKTIGIWGLSFKPNTDDIRFAPSIDIIEHLLQEGYVINVYDQAAMKNIEKYFGKKIEYCTNPYEAIEKVDGLAILAEWNEFKQIDLIKVKSQMNHPCIFDGRNMYDPQNMKKMGFTYFSVGRKSITY</sequence>
<feature type="binding site" evidence="2">
    <location>
        <position position="74"/>
    </location>
    <ligand>
        <name>substrate</name>
    </ligand>
</feature>
<evidence type="ECO:0000313" key="6">
    <source>
        <dbReference type="Proteomes" id="UP000229401"/>
    </source>
</evidence>
<dbReference type="SUPFAM" id="SSF52413">
    <property type="entry name" value="UDP-glucose/GDP-mannose dehydrogenase C-terminal domain"/>
    <property type="match status" value="1"/>
</dbReference>
<dbReference type="Pfam" id="PF03720">
    <property type="entry name" value="UDPG_MGDP_dh_C"/>
    <property type="match status" value="1"/>
</dbReference>
<dbReference type="NCBIfam" id="TIGR03026">
    <property type="entry name" value="NDP-sugDHase"/>
    <property type="match status" value="1"/>
</dbReference>
<evidence type="ECO:0000313" key="5">
    <source>
        <dbReference type="EMBL" id="PIY71628.1"/>
    </source>
</evidence>
<keyword evidence="3" id="KW-0520">NAD</keyword>
<dbReference type="AlphaFoldDB" id="A0A2M7QHX6"/>
<dbReference type="GO" id="GO:0003979">
    <property type="term" value="F:UDP-glucose 6-dehydrogenase activity"/>
    <property type="evidence" value="ECO:0007669"/>
    <property type="project" value="InterPro"/>
</dbReference>
<organism evidence="5 6">
    <name type="scientific">Candidatus Roizmanbacteria bacterium CG_4_10_14_0_8_um_filter_33_9</name>
    <dbReference type="NCBI Taxonomy" id="1974826"/>
    <lineage>
        <taxon>Bacteria</taxon>
        <taxon>Candidatus Roizmaniibacteriota</taxon>
    </lineage>
</organism>
<evidence type="ECO:0000256" key="2">
    <source>
        <dbReference type="PIRSR" id="PIRSR500134-2"/>
    </source>
</evidence>
<dbReference type="Proteomes" id="UP000229401">
    <property type="component" value="Unassembled WGS sequence"/>
</dbReference>
<reference evidence="6" key="1">
    <citation type="submission" date="2017-09" db="EMBL/GenBank/DDBJ databases">
        <title>Depth-based differentiation of microbial function through sediment-hosted aquifers and enrichment of novel symbionts in the deep terrestrial subsurface.</title>
        <authorList>
            <person name="Probst A.J."/>
            <person name="Ladd B."/>
            <person name="Jarett J.K."/>
            <person name="Geller-Mcgrath D.E."/>
            <person name="Sieber C.M.K."/>
            <person name="Emerson J.B."/>
            <person name="Anantharaman K."/>
            <person name="Thomas B.C."/>
            <person name="Malmstrom R."/>
            <person name="Stieglmeier M."/>
            <person name="Klingl A."/>
            <person name="Woyke T."/>
            <person name="Ryan C.M."/>
            <person name="Banfield J.F."/>
        </authorList>
    </citation>
    <scope>NUCLEOTIDE SEQUENCE [LARGE SCALE GENOMIC DNA]</scope>
</reference>
<feature type="domain" description="UDP-glucose/GDP-mannose dehydrogenase C-terminal" evidence="4">
    <location>
        <begin position="127"/>
        <end position="229"/>
    </location>
</feature>
<feature type="binding site" evidence="3">
    <location>
        <position position="80"/>
    </location>
    <ligand>
        <name>NAD(+)</name>
        <dbReference type="ChEBI" id="CHEBI:57540"/>
    </ligand>
</feature>
<dbReference type="GO" id="GO:0000271">
    <property type="term" value="P:polysaccharide biosynthetic process"/>
    <property type="evidence" value="ECO:0007669"/>
    <property type="project" value="InterPro"/>
</dbReference>
<dbReference type="PANTHER" id="PTHR43750:SF3">
    <property type="entry name" value="UDP-GLUCOSE 6-DEHYDROGENASE TUAD"/>
    <property type="match status" value="1"/>
</dbReference>
<evidence type="ECO:0000256" key="3">
    <source>
        <dbReference type="PIRSR" id="PIRSR500134-3"/>
    </source>
</evidence>
<accession>A0A2M7QHX6</accession>
<dbReference type="GO" id="GO:0051287">
    <property type="term" value="F:NAD binding"/>
    <property type="evidence" value="ECO:0007669"/>
    <property type="project" value="InterPro"/>
</dbReference>
<dbReference type="InterPro" id="IPR014027">
    <property type="entry name" value="UDP-Glc/GDP-Man_DH_C"/>
</dbReference>
<feature type="binding site" evidence="2">
    <location>
        <begin position="66"/>
        <end position="70"/>
    </location>
    <ligand>
        <name>substrate</name>
    </ligand>
</feature>
<feature type="binding site" evidence="3">
    <location>
        <position position="141"/>
    </location>
    <ligand>
        <name>NAD(+)</name>
        <dbReference type="ChEBI" id="CHEBI:57540"/>
    </ligand>
</feature>
<dbReference type="Gene3D" id="3.40.50.720">
    <property type="entry name" value="NAD(P)-binding Rossmann-like Domain"/>
    <property type="match status" value="1"/>
</dbReference>
<protein>
    <submittedName>
        <fullName evidence="5">UDP-glucose 6-dehydrogenase</fullName>
    </submittedName>
</protein>
<dbReference type="InterPro" id="IPR036220">
    <property type="entry name" value="UDP-Glc/GDP-Man_DH_C_sf"/>
</dbReference>
<dbReference type="SMART" id="SM00984">
    <property type="entry name" value="UDPG_MGDP_dh_C"/>
    <property type="match status" value="1"/>
</dbReference>
<dbReference type="Gene3D" id="1.20.5.100">
    <property type="entry name" value="Cytochrome c1, transmembrane anchor, C-terminal"/>
    <property type="match status" value="1"/>
</dbReference>
<feature type="active site" description="Nucleophile" evidence="1">
    <location>
        <position position="77"/>
    </location>
</feature>
<dbReference type="Pfam" id="PF00984">
    <property type="entry name" value="UDPG_MGDP_dh"/>
    <property type="match status" value="1"/>
</dbReference>
<dbReference type="InterPro" id="IPR017476">
    <property type="entry name" value="UDP-Glc/GDP-Man"/>
</dbReference>
<dbReference type="InterPro" id="IPR014026">
    <property type="entry name" value="UDP-Glc/GDP-Man_DH_dimer"/>
</dbReference>
<dbReference type="PIRSF" id="PIRSF500134">
    <property type="entry name" value="UDPglc_DH_bac"/>
    <property type="match status" value="1"/>
</dbReference>
<dbReference type="InterPro" id="IPR008927">
    <property type="entry name" value="6-PGluconate_DH-like_C_sf"/>
</dbReference>